<evidence type="ECO:0000256" key="2">
    <source>
        <dbReference type="ARBA" id="ARBA00006474"/>
    </source>
</evidence>
<dbReference type="Pfam" id="PF01580">
    <property type="entry name" value="FtsK_SpoIIIE"/>
    <property type="match status" value="1"/>
</dbReference>
<dbReference type="RefSeq" id="WP_128684817.1">
    <property type="nucleotide sequence ID" value="NZ_CP029684.2"/>
</dbReference>
<keyword evidence="15" id="KW-1185">Reference proteome</keyword>
<reference evidence="13" key="2">
    <citation type="submission" date="2019-01" db="EMBL/GenBank/DDBJ databases">
        <title>Oenococcus sicerae UCMA17102.</title>
        <authorList>
            <person name="Cousin F.J."/>
            <person name="Le Guellec R."/>
            <person name="Cretenet M."/>
        </authorList>
    </citation>
    <scope>NUCLEOTIDE SEQUENCE</scope>
    <source>
        <strain evidence="13">UCMA17102</strain>
    </source>
</reference>
<evidence type="ECO:0000313" key="15">
    <source>
        <dbReference type="Proteomes" id="UP000286907"/>
    </source>
</evidence>
<dbReference type="InterPro" id="IPR003593">
    <property type="entry name" value="AAA+_ATPase"/>
</dbReference>
<reference evidence="14 15" key="1">
    <citation type="journal article" date="2019" name="Syst. Appl. Microbiol.">
        <title>Oenococcus sicerae sp. nov., isolated from French cider.</title>
        <authorList>
            <person name="Cousin F.J."/>
            <person name="Le Guellec R."/>
            <person name="Chagnot C."/>
            <person name="Goux D."/>
            <person name="Dalmasso M."/>
            <person name="Laplace J.M."/>
            <person name="Cretenet M."/>
        </authorList>
    </citation>
    <scope>NUCLEOTIDE SEQUENCE [LARGE SCALE GENOMIC DNA]</scope>
    <source>
        <strain evidence="14 15">UCMA 15228</strain>
    </source>
</reference>
<dbReference type="PANTHER" id="PTHR22683">
    <property type="entry name" value="SPORULATION PROTEIN RELATED"/>
    <property type="match status" value="1"/>
</dbReference>
<dbReference type="PANTHER" id="PTHR22683:SF41">
    <property type="entry name" value="DNA TRANSLOCASE FTSK"/>
    <property type="match status" value="1"/>
</dbReference>
<dbReference type="Proteomes" id="UP001167919">
    <property type="component" value="Unassembled WGS sequence"/>
</dbReference>
<evidence type="ECO:0000259" key="12">
    <source>
        <dbReference type="PROSITE" id="PS50901"/>
    </source>
</evidence>
<feature type="transmembrane region" description="Helical" evidence="11">
    <location>
        <begin position="20"/>
        <end position="44"/>
    </location>
</feature>
<gene>
    <name evidence="14" type="ORF">DLJ48_00125</name>
    <name evidence="13" type="ORF">EVC35_02615</name>
</gene>
<dbReference type="PROSITE" id="PS50901">
    <property type="entry name" value="FTSK"/>
    <property type="match status" value="1"/>
</dbReference>
<feature type="transmembrane region" description="Helical" evidence="11">
    <location>
        <begin position="82"/>
        <end position="101"/>
    </location>
</feature>
<dbReference type="GO" id="GO:0003677">
    <property type="term" value="F:DNA binding"/>
    <property type="evidence" value="ECO:0007669"/>
    <property type="project" value="UniProtKB-KW"/>
</dbReference>
<proteinExistence type="inferred from homology"/>
<keyword evidence="4 9" id="KW-0547">Nucleotide-binding</keyword>
<dbReference type="GO" id="GO:0016020">
    <property type="term" value="C:membrane"/>
    <property type="evidence" value="ECO:0007669"/>
    <property type="project" value="UniProtKB-SubCell"/>
</dbReference>
<dbReference type="EMBL" id="CP029684">
    <property type="protein sequence ID" value="QAS70578.1"/>
    <property type="molecule type" value="Genomic_DNA"/>
</dbReference>
<dbReference type="Gene3D" id="3.30.980.40">
    <property type="match status" value="1"/>
</dbReference>
<keyword evidence="11" id="KW-0812">Transmembrane</keyword>
<dbReference type="InterPro" id="IPR036388">
    <property type="entry name" value="WH-like_DNA-bd_sf"/>
</dbReference>
<comment type="similarity">
    <text evidence="2">Belongs to the FtsK/SpoIIIE/SftA family.</text>
</comment>
<feature type="transmembrane region" description="Helical" evidence="11">
    <location>
        <begin position="152"/>
        <end position="170"/>
    </location>
</feature>
<evidence type="ECO:0000256" key="8">
    <source>
        <dbReference type="ARBA" id="ARBA00025923"/>
    </source>
</evidence>
<feature type="transmembrane region" description="Helical" evidence="11">
    <location>
        <begin position="50"/>
        <end position="70"/>
    </location>
</feature>
<keyword evidence="6 9" id="KW-0067">ATP-binding</keyword>
<feature type="region of interest" description="Disordered" evidence="10">
    <location>
        <begin position="217"/>
        <end position="237"/>
    </location>
</feature>
<evidence type="ECO:0000313" key="13">
    <source>
        <dbReference type="EMBL" id="MDN6899899.1"/>
    </source>
</evidence>
<dbReference type="SMART" id="SM00843">
    <property type="entry name" value="Ftsk_gamma"/>
    <property type="match status" value="1"/>
</dbReference>
<name>A0AAJ1VN76_9LACO</name>
<dbReference type="InterPro" id="IPR027417">
    <property type="entry name" value="P-loop_NTPase"/>
</dbReference>
<evidence type="ECO:0000256" key="7">
    <source>
        <dbReference type="ARBA" id="ARBA00023125"/>
    </source>
</evidence>
<dbReference type="AlphaFoldDB" id="A0AAJ1VN76"/>
<dbReference type="GO" id="GO:0007059">
    <property type="term" value="P:chromosome segregation"/>
    <property type="evidence" value="ECO:0007669"/>
    <property type="project" value="UniProtKB-KW"/>
</dbReference>
<evidence type="ECO:0000313" key="16">
    <source>
        <dbReference type="Proteomes" id="UP001167919"/>
    </source>
</evidence>
<evidence type="ECO:0000256" key="4">
    <source>
        <dbReference type="ARBA" id="ARBA00022741"/>
    </source>
</evidence>
<accession>A0AAJ1VN76</accession>
<evidence type="ECO:0000256" key="9">
    <source>
        <dbReference type="PROSITE-ProRule" id="PRU00289"/>
    </source>
</evidence>
<evidence type="ECO:0000256" key="1">
    <source>
        <dbReference type="ARBA" id="ARBA00004141"/>
    </source>
</evidence>
<keyword evidence="11" id="KW-0472">Membrane</keyword>
<organism evidence="13 16">
    <name type="scientific">Oenococcus sicerae</name>
    <dbReference type="NCBI Taxonomy" id="2203724"/>
    <lineage>
        <taxon>Bacteria</taxon>
        <taxon>Bacillati</taxon>
        <taxon>Bacillota</taxon>
        <taxon>Bacilli</taxon>
        <taxon>Lactobacillales</taxon>
        <taxon>Lactobacillaceae</taxon>
        <taxon>Oenococcus</taxon>
    </lineage>
</organism>
<comment type="subcellular location">
    <subcellularLocation>
        <location evidence="1">Membrane</location>
        <topology evidence="1">Multi-pass membrane protein</topology>
    </subcellularLocation>
</comment>
<dbReference type="SMART" id="SM00382">
    <property type="entry name" value="AAA"/>
    <property type="match status" value="1"/>
</dbReference>
<keyword evidence="7" id="KW-0238">DNA-binding</keyword>
<dbReference type="SUPFAM" id="SSF52540">
    <property type="entry name" value="P-loop containing nucleoside triphosphate hydrolases"/>
    <property type="match status" value="1"/>
</dbReference>
<feature type="region of interest" description="Disordered" evidence="10">
    <location>
        <begin position="755"/>
        <end position="776"/>
    </location>
</feature>
<protein>
    <recommendedName>
        <fullName evidence="3">DNA translocase FtsK</fullName>
    </recommendedName>
</protein>
<dbReference type="Proteomes" id="UP000286907">
    <property type="component" value="Chromosome"/>
</dbReference>
<dbReference type="Gene3D" id="1.10.10.10">
    <property type="entry name" value="Winged helix-like DNA-binding domain superfamily/Winged helix DNA-binding domain"/>
    <property type="match status" value="1"/>
</dbReference>
<feature type="binding site" evidence="9">
    <location>
        <begin position="451"/>
        <end position="458"/>
    </location>
    <ligand>
        <name>ATP</name>
        <dbReference type="ChEBI" id="CHEBI:30616"/>
    </ligand>
</feature>
<reference evidence="14" key="3">
    <citation type="submission" date="2020-01" db="EMBL/GenBank/DDBJ databases">
        <authorList>
            <person name="Cousin F.J."/>
            <person name="Le Guellec R."/>
            <person name="Cretenet M."/>
        </authorList>
    </citation>
    <scope>NUCLEOTIDE SEQUENCE</scope>
    <source>
        <strain evidence="14">UCMA 15228</strain>
    </source>
</reference>
<evidence type="ECO:0000256" key="5">
    <source>
        <dbReference type="ARBA" id="ARBA00022829"/>
    </source>
</evidence>
<dbReference type="InterPro" id="IPR050206">
    <property type="entry name" value="FtsK/SpoIIIE/SftA"/>
</dbReference>
<evidence type="ECO:0000256" key="6">
    <source>
        <dbReference type="ARBA" id="ARBA00022840"/>
    </source>
</evidence>
<dbReference type="InterPro" id="IPR036390">
    <property type="entry name" value="WH_DNA-bd_sf"/>
</dbReference>
<sequence length="776" mass="85406">MATRRRRKIKKSQKINPKVILALIVEVFFALGIFRLGLIGNFFANIYKYVFGNYFVIFILAFAIFLGYWLLYRKLPKIPARIMIGVTCLLLPFLTISSLFFSRSLHENPDLIQRLFQIIKHDMQLNQSQANVGGGIIGAALYLGLSQMISNIGVWIVAFLSTVFGVFRLLNKSVLTSASKAAQLSRKGISKIQENRANNATVGKQSSFFNKYFEEASSPDNGDSANEAHAHNSEAVKPQIRWNQVANDAAVQKGSSVEAILNQTSQPISDTPDDFASVSKEIENDQLVDSIETAENPNYHIPPFSILSRVQIVDQTSEYNQLTQKSQIVRDTLKSFNIDTQVSSVSLGPTVTQYELKPARGVKVSTIANRSDDLALALSAKSIRIEAPIPGKPFVGVEVPNEVQATVGFSDIIEHSKFNPKHPLTVPLGRDVNNEVISADLAAMPHLLIAGATGSGKSVAINGIISSLLMRLKPNEVKLMMVDPKRVELSMYNDLPHLLVPVISEPRKAARGLQKAVKEMERRYELFADHGVRNIDGWNQKVEDYNKIKGNAMPKMPYIVIIVDELADLMMTAKGDVETAIVRIAQMGRAAGVHLILATQRPSVDVITGLIKANVPSRIAFAVSSGIDSRTILDQNGAEKLLGKGDMLFAPVGKEPTRIQGAFISDRDVETITDYIRKESSAQYVASMLVDDNELTDSAEDETGANGEPVDDLFNEASDFVIQQKKASTSLLQRRFRIGYNRAARIIDDLEAAGIVGPQDGSRPRDVLASNKNKDN</sequence>
<evidence type="ECO:0000256" key="10">
    <source>
        <dbReference type="SAM" id="MobiDB-lite"/>
    </source>
</evidence>
<dbReference type="GO" id="GO:0005524">
    <property type="term" value="F:ATP binding"/>
    <property type="evidence" value="ECO:0007669"/>
    <property type="project" value="UniProtKB-UniRule"/>
</dbReference>
<feature type="domain" description="FtsK" evidence="12">
    <location>
        <begin position="433"/>
        <end position="630"/>
    </location>
</feature>
<dbReference type="InterPro" id="IPR018541">
    <property type="entry name" value="Ftsk_gamma"/>
</dbReference>
<dbReference type="Pfam" id="PF09397">
    <property type="entry name" value="FtsK_gamma"/>
    <property type="match status" value="1"/>
</dbReference>
<dbReference type="Pfam" id="PF17854">
    <property type="entry name" value="FtsK_alpha"/>
    <property type="match status" value="1"/>
</dbReference>
<evidence type="ECO:0000313" key="14">
    <source>
        <dbReference type="EMBL" id="QAS70578.1"/>
    </source>
</evidence>
<evidence type="ECO:0000256" key="11">
    <source>
        <dbReference type="SAM" id="Phobius"/>
    </source>
</evidence>
<feature type="compositionally biased region" description="Basic and acidic residues" evidence="10">
    <location>
        <begin position="762"/>
        <end position="776"/>
    </location>
</feature>
<keyword evidence="5" id="KW-0159">Chromosome partition</keyword>
<dbReference type="Gene3D" id="3.40.50.300">
    <property type="entry name" value="P-loop containing nucleotide triphosphate hydrolases"/>
    <property type="match status" value="1"/>
</dbReference>
<evidence type="ECO:0000256" key="3">
    <source>
        <dbReference type="ARBA" id="ARBA00020887"/>
    </source>
</evidence>
<dbReference type="InterPro" id="IPR041027">
    <property type="entry name" value="FtsK_alpha"/>
</dbReference>
<keyword evidence="11" id="KW-1133">Transmembrane helix</keyword>
<dbReference type="SUPFAM" id="SSF46785">
    <property type="entry name" value="Winged helix' DNA-binding domain"/>
    <property type="match status" value="1"/>
</dbReference>
<dbReference type="EMBL" id="SDWY01000001">
    <property type="protein sequence ID" value="MDN6899899.1"/>
    <property type="molecule type" value="Genomic_DNA"/>
</dbReference>
<dbReference type="InterPro" id="IPR002543">
    <property type="entry name" value="FtsK_dom"/>
</dbReference>
<comment type="subunit">
    <text evidence="8">Homohexamer. Forms a ring that surrounds DNA.</text>
</comment>